<evidence type="ECO:0000313" key="1">
    <source>
        <dbReference type="EMBL" id="CAF0704389.1"/>
    </source>
</evidence>
<organism evidence="2 3">
    <name type="scientific">Candidatus Methylacidithermus pantelleriae</name>
    <dbReference type="NCBI Taxonomy" id="2744239"/>
    <lineage>
        <taxon>Bacteria</taxon>
        <taxon>Pseudomonadati</taxon>
        <taxon>Verrucomicrobiota</taxon>
        <taxon>Methylacidiphilae</taxon>
        <taxon>Methylacidiphilales</taxon>
        <taxon>Methylacidiphilaceae</taxon>
        <taxon>Candidatus Methylacidithermus</taxon>
    </lineage>
</organism>
<accession>A0A8J2BSX9</accession>
<proteinExistence type="predicted"/>
<dbReference type="AlphaFoldDB" id="A0A8J2BSX9"/>
<dbReference type="EMBL" id="CAJNOB010000066">
    <property type="protein sequence ID" value="CAF0704389.1"/>
    <property type="molecule type" value="Genomic_DNA"/>
</dbReference>
<evidence type="ECO:0000313" key="3">
    <source>
        <dbReference type="Proteomes" id="UP000663859"/>
    </source>
</evidence>
<protein>
    <submittedName>
        <fullName evidence="2">Uncharacterized protein</fullName>
    </submittedName>
</protein>
<name>A0A8J2BSX9_9BACT</name>
<comment type="caution">
    <text evidence="2">The sequence shown here is derived from an EMBL/GenBank/DDBJ whole genome shotgun (WGS) entry which is preliminary data.</text>
</comment>
<gene>
    <name evidence="1" type="ORF">MPNT_690002</name>
    <name evidence="2" type="ORF">MPNT_80090</name>
</gene>
<dbReference type="Proteomes" id="UP000663859">
    <property type="component" value="Unassembled WGS sequence"/>
</dbReference>
<evidence type="ECO:0000313" key="2">
    <source>
        <dbReference type="EMBL" id="CAF0705060.1"/>
    </source>
</evidence>
<reference evidence="2" key="1">
    <citation type="submission" date="2021-02" db="EMBL/GenBank/DDBJ databases">
        <authorList>
            <person name="Cremers G."/>
            <person name="Picone N."/>
        </authorList>
    </citation>
    <scope>NUCLEOTIDE SEQUENCE</scope>
    <source>
        <strain evidence="2">PQ17</strain>
    </source>
</reference>
<keyword evidence="3" id="KW-1185">Reference proteome</keyword>
<dbReference type="EMBL" id="CAJNOB010000070">
    <property type="protein sequence ID" value="CAF0705060.1"/>
    <property type="molecule type" value="Genomic_DNA"/>
</dbReference>
<sequence>MKFECVGQAAGSSLQDGLGDREGGVFAYSQRIVADRDGNHACGGRSGFDGVALYARVSSADAKVDEDRELVWVLQVGSQGKSFGSSRPSRRLALG</sequence>